<dbReference type="RefSeq" id="WP_075804441.1">
    <property type="nucleotide sequence ID" value="NZ_MKZO01000032.1"/>
</dbReference>
<protein>
    <recommendedName>
        <fullName evidence="1">Thioester reductase (TE) domain-containing protein</fullName>
    </recommendedName>
</protein>
<dbReference type="PANTHER" id="PTHR43245">
    <property type="entry name" value="BIFUNCTIONAL POLYMYXIN RESISTANCE PROTEIN ARNA"/>
    <property type="match status" value="1"/>
</dbReference>
<proteinExistence type="predicted"/>
<dbReference type="Gene3D" id="3.40.50.720">
    <property type="entry name" value="NAD(P)-binding Rossmann-like Domain"/>
    <property type="match status" value="1"/>
</dbReference>
<dbReference type="InterPro" id="IPR013120">
    <property type="entry name" value="FAR_NAD-bd"/>
</dbReference>
<reference evidence="2 3" key="1">
    <citation type="submission" date="2016-10" db="EMBL/GenBank/DDBJ databases">
        <title>Genome Sequence of Pseudomonas putida GM4FR.</title>
        <authorList>
            <person name="Poehlein A."/>
            <person name="Wemheuer F."/>
            <person name="Hollensteiner J."/>
            <person name="Wemheuer B."/>
        </authorList>
    </citation>
    <scope>NUCLEOTIDE SEQUENCE [LARGE SCALE GENOMIC DNA]</scope>
    <source>
        <strain evidence="2 3">GM4FR</strain>
    </source>
</reference>
<comment type="caution">
    <text evidence="2">The sequence shown here is derived from an EMBL/GenBank/DDBJ whole genome shotgun (WGS) entry which is preliminary data.</text>
</comment>
<dbReference type="Proteomes" id="UP000186736">
    <property type="component" value="Unassembled WGS sequence"/>
</dbReference>
<dbReference type="EMBL" id="MKZO01000032">
    <property type="protein sequence ID" value="OLS61440.1"/>
    <property type="molecule type" value="Genomic_DNA"/>
</dbReference>
<dbReference type="SUPFAM" id="SSF51735">
    <property type="entry name" value="NAD(P)-binding Rossmann-fold domains"/>
    <property type="match status" value="1"/>
</dbReference>
<organism evidence="2 3">
    <name type="scientific">Pseudomonas putida</name>
    <name type="common">Arthrobacter siderocapsulatus</name>
    <dbReference type="NCBI Taxonomy" id="303"/>
    <lineage>
        <taxon>Bacteria</taxon>
        <taxon>Pseudomonadati</taxon>
        <taxon>Pseudomonadota</taxon>
        <taxon>Gammaproteobacteria</taxon>
        <taxon>Pseudomonadales</taxon>
        <taxon>Pseudomonadaceae</taxon>
        <taxon>Pseudomonas</taxon>
    </lineage>
</organism>
<evidence type="ECO:0000313" key="3">
    <source>
        <dbReference type="Proteomes" id="UP000186736"/>
    </source>
</evidence>
<dbReference type="InterPro" id="IPR036291">
    <property type="entry name" value="NAD(P)-bd_dom_sf"/>
</dbReference>
<evidence type="ECO:0000313" key="2">
    <source>
        <dbReference type="EMBL" id="OLS61440.1"/>
    </source>
</evidence>
<dbReference type="OrthoDB" id="9776313at2"/>
<name>A0A1Q9R210_PSEPU</name>
<accession>A0A1Q9R210</accession>
<evidence type="ECO:0000259" key="1">
    <source>
        <dbReference type="Pfam" id="PF07993"/>
    </source>
</evidence>
<dbReference type="AlphaFoldDB" id="A0A1Q9R210"/>
<feature type="domain" description="Thioester reductase (TE)" evidence="1">
    <location>
        <begin position="16"/>
        <end position="236"/>
    </location>
</feature>
<dbReference type="Pfam" id="PF07993">
    <property type="entry name" value="NAD_binding_4"/>
    <property type="match status" value="1"/>
</dbReference>
<dbReference type="InterPro" id="IPR050177">
    <property type="entry name" value="Lipid_A_modif_metabolic_enz"/>
</dbReference>
<gene>
    <name evidence="2" type="ORF">PSEMO_36550</name>
</gene>
<sequence length="402" mass="45049">MNTPLQTARHGGRVFLTGGTGFLGALMAAQMLSDGWADHLVLPSRREVETGSIPEEVQRELFALGKNPDDVAGQITTVHWQGAETATVELLENTLRAGKVDTIVHCAGCLDYFDNDALQAMNVDFTERLTIAAKRAGVSFFIFVSTAYSAGYSGAPVPETALSEPPKDPTNYTLTKRAAERVVAECGIPFLVARPSIVIGSSVDGRYSGKRYGLYQQWMGIERLLSDRHHAELHTVATDQALNLLHQDVFQASIASIFRWVPAGEYVNLVVDDQTSPSMRDLWRVFCEVTRPNTVIFYDSLQDVDLKAINIRQRGYLTFAQTNLEIGAYPWAFDRQWLRTLREHGLHFTETTMETLKVCQDRFVRSSQPIQRYLERFAADLPARTEFRHHLDTLDLAANEHA</sequence>